<dbReference type="AlphaFoldDB" id="A0A2G9XCF2"/>
<evidence type="ECO:0000256" key="1">
    <source>
        <dbReference type="SAM" id="Phobius"/>
    </source>
</evidence>
<feature type="transmembrane region" description="Helical" evidence="1">
    <location>
        <begin position="35"/>
        <end position="58"/>
    </location>
</feature>
<gene>
    <name evidence="2" type="ORF">COX53_01460</name>
</gene>
<dbReference type="EMBL" id="PCQY01000018">
    <property type="protein sequence ID" value="PIP04660.1"/>
    <property type="molecule type" value="Genomic_DNA"/>
</dbReference>
<feature type="transmembrane region" description="Helical" evidence="1">
    <location>
        <begin position="7"/>
        <end position="23"/>
    </location>
</feature>
<keyword evidence="1" id="KW-0812">Transmembrane</keyword>
<protein>
    <submittedName>
        <fullName evidence="2">Uncharacterized protein</fullName>
    </submittedName>
</protein>
<dbReference type="Proteomes" id="UP000231388">
    <property type="component" value="Unassembled WGS sequence"/>
</dbReference>
<name>A0A2G9XCF2_UNCKA</name>
<organism evidence="2 3">
    <name type="scientific">candidate division WWE3 bacterium CG23_combo_of_CG06-09_8_20_14_all_40_14</name>
    <dbReference type="NCBI Taxonomy" id="1975095"/>
    <lineage>
        <taxon>Bacteria</taxon>
        <taxon>Katanobacteria</taxon>
    </lineage>
</organism>
<evidence type="ECO:0000313" key="2">
    <source>
        <dbReference type="EMBL" id="PIP04660.1"/>
    </source>
</evidence>
<accession>A0A2G9XCF2</accession>
<evidence type="ECO:0000313" key="3">
    <source>
        <dbReference type="Proteomes" id="UP000231388"/>
    </source>
</evidence>
<keyword evidence="1" id="KW-0472">Membrane</keyword>
<proteinExistence type="predicted"/>
<sequence>MIIIELLILLGIVILVLGFLQYQKYNDVFKTLSSLISFNTFLIISITLLSYTLLRFILGI</sequence>
<reference evidence="2 3" key="1">
    <citation type="submission" date="2017-09" db="EMBL/GenBank/DDBJ databases">
        <title>Depth-based differentiation of microbial function through sediment-hosted aquifers and enrichment of novel symbionts in the deep terrestrial subsurface.</title>
        <authorList>
            <person name="Probst A.J."/>
            <person name="Ladd B."/>
            <person name="Jarett J.K."/>
            <person name="Geller-Mcgrath D.E."/>
            <person name="Sieber C.M."/>
            <person name="Emerson J.B."/>
            <person name="Anantharaman K."/>
            <person name="Thomas B.C."/>
            <person name="Malmstrom R."/>
            <person name="Stieglmeier M."/>
            <person name="Klingl A."/>
            <person name="Woyke T."/>
            <person name="Ryan C.M."/>
            <person name="Banfield J.F."/>
        </authorList>
    </citation>
    <scope>NUCLEOTIDE SEQUENCE [LARGE SCALE GENOMIC DNA]</scope>
    <source>
        <strain evidence="2">CG23_combo_of_CG06-09_8_20_14_all_40_14</strain>
    </source>
</reference>
<comment type="caution">
    <text evidence="2">The sequence shown here is derived from an EMBL/GenBank/DDBJ whole genome shotgun (WGS) entry which is preliminary data.</text>
</comment>
<keyword evidence="1" id="KW-1133">Transmembrane helix</keyword>